<evidence type="ECO:0000256" key="6">
    <source>
        <dbReference type="ARBA" id="ARBA00022840"/>
    </source>
</evidence>
<accession>A0A4U3L1B2</accession>
<keyword evidence="2" id="KW-0813">Transport</keyword>
<evidence type="ECO:0000259" key="10">
    <source>
        <dbReference type="PROSITE" id="PS50893"/>
    </source>
</evidence>
<name>A0A4U3L1B2_9BACT</name>
<keyword evidence="6 12" id="KW-0067">ATP-binding</keyword>
<dbReference type="AlphaFoldDB" id="A0A4U3L1B2"/>
<feature type="transmembrane region" description="Helical" evidence="9">
    <location>
        <begin position="85"/>
        <end position="103"/>
    </location>
</feature>
<feature type="domain" description="ABC transmembrane type-1" evidence="11">
    <location>
        <begin position="69"/>
        <end position="322"/>
    </location>
</feature>
<keyword evidence="13" id="KW-1185">Reference proteome</keyword>
<dbReference type="Gene3D" id="1.20.1560.10">
    <property type="entry name" value="ABC transporter type 1, transmembrane domain"/>
    <property type="match status" value="1"/>
</dbReference>
<evidence type="ECO:0000256" key="8">
    <source>
        <dbReference type="ARBA" id="ARBA00023136"/>
    </source>
</evidence>
<feature type="transmembrane region" description="Helical" evidence="9">
    <location>
        <begin position="183"/>
        <end position="200"/>
    </location>
</feature>
<sequence length="597" mass="67913">MKVAFKNNFWGYFKFFYKGTGYRLFVNFFLCITVSFFDGMGLTMFMPLLQAVGDNGGKTGGKSLGQLHYLTDAIKSLGFELNLNTVLSILFILFLVKGLVKFVQLNYQVVLRQSFVKRLRFNLAKQLQQLSYRGFLQLDSGKIQNIFTTEMLRLYQSIFYYFNAAQSVVMLFTYIILAFLANYQFALLVGTGAALSNLFYRKVYIATKRTSVSLSKKGNKFNSFLIQAISNFKYLKSTNYFSLYSVKLREVITQTETLYKKIGFYNSITKSLKEPSIIIIVLIVIKVQLTLMGASLSSILLSLLLFYRALALLVDLQNNWQQFINNVGAINAVSKLSEQMEQQKEVQRPTLFHTFQHELHIKDVVFSYGAHKVLDGINIRIPKNQTIAMVGESGSGKTTLANIIASLIAPDSGQILADSVSLHEYNLDSYRNKIGYISQESVIFNDNIFNNITFWDEPSPENIKHFSKVIELVSLNEFIESLPEKEFTPLGDNGILISGGQRQRISIARELYKKAEILILDEATSALDSETERVVRTNIDKLHGNYTIIIIAHRLSTIKNADKIYLLDKGKISASGKFDDMLEFSERFKRMVALQEI</sequence>
<dbReference type="InterPro" id="IPR017871">
    <property type="entry name" value="ABC_transporter-like_CS"/>
</dbReference>
<evidence type="ECO:0000256" key="4">
    <source>
        <dbReference type="ARBA" id="ARBA00022692"/>
    </source>
</evidence>
<comment type="caution">
    <text evidence="12">The sequence shown here is derived from an EMBL/GenBank/DDBJ whole genome shotgun (WGS) entry which is preliminary data.</text>
</comment>
<dbReference type="GO" id="GO:0016887">
    <property type="term" value="F:ATP hydrolysis activity"/>
    <property type="evidence" value="ECO:0007669"/>
    <property type="project" value="InterPro"/>
</dbReference>
<feature type="transmembrane region" description="Helical" evidence="9">
    <location>
        <begin position="21"/>
        <end position="46"/>
    </location>
</feature>
<dbReference type="EMBL" id="SZQL01000009">
    <property type="protein sequence ID" value="TKK67984.1"/>
    <property type="molecule type" value="Genomic_DNA"/>
</dbReference>
<reference evidence="12 13" key="1">
    <citation type="submission" date="2019-05" db="EMBL/GenBank/DDBJ databases">
        <title>Panacibacter sp. strain 17mud1-8 Genome sequencing and assembly.</title>
        <authorList>
            <person name="Chhetri G."/>
        </authorList>
    </citation>
    <scope>NUCLEOTIDE SEQUENCE [LARGE SCALE GENOMIC DNA]</scope>
    <source>
        <strain evidence="12 13">17mud1-8</strain>
    </source>
</reference>
<keyword evidence="8 9" id="KW-0472">Membrane</keyword>
<evidence type="ECO:0000256" key="9">
    <source>
        <dbReference type="SAM" id="Phobius"/>
    </source>
</evidence>
<keyword evidence="3" id="KW-1003">Cell membrane</keyword>
<evidence type="ECO:0000313" key="13">
    <source>
        <dbReference type="Proteomes" id="UP000305848"/>
    </source>
</evidence>
<dbReference type="GO" id="GO:0005886">
    <property type="term" value="C:plasma membrane"/>
    <property type="evidence" value="ECO:0007669"/>
    <property type="project" value="UniProtKB-SubCell"/>
</dbReference>
<dbReference type="SUPFAM" id="SSF52540">
    <property type="entry name" value="P-loop containing nucleoside triphosphate hydrolases"/>
    <property type="match status" value="1"/>
</dbReference>
<dbReference type="SUPFAM" id="SSF90123">
    <property type="entry name" value="ABC transporter transmembrane region"/>
    <property type="match status" value="1"/>
</dbReference>
<feature type="transmembrane region" description="Helical" evidence="9">
    <location>
        <begin position="158"/>
        <end position="177"/>
    </location>
</feature>
<proteinExistence type="predicted"/>
<dbReference type="PROSITE" id="PS00211">
    <property type="entry name" value="ABC_TRANSPORTER_1"/>
    <property type="match status" value="1"/>
</dbReference>
<gene>
    <name evidence="12" type="ORF">FC093_12265</name>
</gene>
<dbReference type="InterPro" id="IPR027417">
    <property type="entry name" value="P-loop_NTPase"/>
</dbReference>
<protein>
    <submittedName>
        <fullName evidence="12">ABC transporter ATP-binding protein</fullName>
    </submittedName>
</protein>
<evidence type="ECO:0000256" key="5">
    <source>
        <dbReference type="ARBA" id="ARBA00022741"/>
    </source>
</evidence>
<dbReference type="Gene3D" id="3.40.50.300">
    <property type="entry name" value="P-loop containing nucleotide triphosphate hydrolases"/>
    <property type="match status" value="1"/>
</dbReference>
<dbReference type="PANTHER" id="PTHR24221:SF654">
    <property type="entry name" value="ATP-BINDING CASSETTE SUB-FAMILY B MEMBER 6"/>
    <property type="match status" value="1"/>
</dbReference>
<keyword evidence="7 9" id="KW-1133">Transmembrane helix</keyword>
<evidence type="ECO:0000256" key="7">
    <source>
        <dbReference type="ARBA" id="ARBA00022989"/>
    </source>
</evidence>
<dbReference type="FunFam" id="3.40.50.300:FF:000299">
    <property type="entry name" value="ABC transporter ATP-binding protein/permease"/>
    <property type="match status" value="1"/>
</dbReference>
<feature type="domain" description="ABC transporter" evidence="10">
    <location>
        <begin position="359"/>
        <end position="594"/>
    </location>
</feature>
<dbReference type="InterPro" id="IPR011527">
    <property type="entry name" value="ABC1_TM_dom"/>
</dbReference>
<evidence type="ECO:0000313" key="12">
    <source>
        <dbReference type="EMBL" id="TKK67984.1"/>
    </source>
</evidence>
<dbReference type="InterPro" id="IPR036640">
    <property type="entry name" value="ABC1_TM_sf"/>
</dbReference>
<dbReference type="RefSeq" id="WP_137262087.1">
    <property type="nucleotide sequence ID" value="NZ_SZQL01000009.1"/>
</dbReference>
<dbReference type="SMART" id="SM00382">
    <property type="entry name" value="AAA"/>
    <property type="match status" value="1"/>
</dbReference>
<dbReference type="Pfam" id="PF00005">
    <property type="entry name" value="ABC_tran"/>
    <property type="match status" value="1"/>
</dbReference>
<dbReference type="OrthoDB" id="9760358at2"/>
<evidence type="ECO:0000256" key="3">
    <source>
        <dbReference type="ARBA" id="ARBA00022475"/>
    </source>
</evidence>
<dbReference type="GO" id="GO:0005524">
    <property type="term" value="F:ATP binding"/>
    <property type="evidence" value="ECO:0007669"/>
    <property type="project" value="UniProtKB-KW"/>
</dbReference>
<dbReference type="InterPro" id="IPR039421">
    <property type="entry name" value="Type_1_exporter"/>
</dbReference>
<comment type="subcellular location">
    <subcellularLocation>
        <location evidence="1">Cell membrane</location>
        <topology evidence="1">Multi-pass membrane protein</topology>
    </subcellularLocation>
</comment>
<dbReference type="GO" id="GO:0034040">
    <property type="term" value="F:ATPase-coupled lipid transmembrane transporter activity"/>
    <property type="evidence" value="ECO:0007669"/>
    <property type="project" value="TreeGrafter"/>
</dbReference>
<keyword evidence="5" id="KW-0547">Nucleotide-binding</keyword>
<dbReference type="InterPro" id="IPR003593">
    <property type="entry name" value="AAA+_ATPase"/>
</dbReference>
<dbReference type="PANTHER" id="PTHR24221">
    <property type="entry name" value="ATP-BINDING CASSETTE SUB-FAMILY B"/>
    <property type="match status" value="1"/>
</dbReference>
<dbReference type="InterPro" id="IPR003439">
    <property type="entry name" value="ABC_transporter-like_ATP-bd"/>
</dbReference>
<feature type="transmembrane region" description="Helical" evidence="9">
    <location>
        <begin position="277"/>
        <end position="307"/>
    </location>
</feature>
<dbReference type="GO" id="GO:0140359">
    <property type="term" value="F:ABC-type transporter activity"/>
    <property type="evidence" value="ECO:0007669"/>
    <property type="project" value="InterPro"/>
</dbReference>
<evidence type="ECO:0000256" key="1">
    <source>
        <dbReference type="ARBA" id="ARBA00004651"/>
    </source>
</evidence>
<evidence type="ECO:0000259" key="11">
    <source>
        <dbReference type="PROSITE" id="PS50929"/>
    </source>
</evidence>
<keyword evidence="4 9" id="KW-0812">Transmembrane</keyword>
<dbReference type="PROSITE" id="PS50893">
    <property type="entry name" value="ABC_TRANSPORTER_2"/>
    <property type="match status" value="1"/>
</dbReference>
<dbReference type="Proteomes" id="UP000305848">
    <property type="component" value="Unassembled WGS sequence"/>
</dbReference>
<dbReference type="PROSITE" id="PS50929">
    <property type="entry name" value="ABC_TM1F"/>
    <property type="match status" value="1"/>
</dbReference>
<evidence type="ECO:0000256" key="2">
    <source>
        <dbReference type="ARBA" id="ARBA00022448"/>
    </source>
</evidence>
<organism evidence="12 13">
    <name type="scientific">Ilyomonas limi</name>
    <dbReference type="NCBI Taxonomy" id="2575867"/>
    <lineage>
        <taxon>Bacteria</taxon>
        <taxon>Pseudomonadati</taxon>
        <taxon>Bacteroidota</taxon>
        <taxon>Chitinophagia</taxon>
        <taxon>Chitinophagales</taxon>
        <taxon>Chitinophagaceae</taxon>
        <taxon>Ilyomonas</taxon>
    </lineage>
</organism>